<dbReference type="Pfam" id="PF00005">
    <property type="entry name" value="ABC_tran"/>
    <property type="match status" value="1"/>
</dbReference>
<dbReference type="AlphaFoldDB" id="A0A7R9FU80"/>
<dbReference type="Pfam" id="PF12848">
    <property type="entry name" value="ABC_tran_Xtn"/>
    <property type="match status" value="1"/>
</dbReference>
<reference evidence="5" key="1">
    <citation type="submission" date="2020-11" db="EMBL/GenBank/DDBJ databases">
        <authorList>
            <person name="Tran Van P."/>
        </authorList>
    </citation>
    <scope>NUCLEOTIDE SEQUENCE</scope>
</reference>
<dbReference type="SUPFAM" id="SSF52540">
    <property type="entry name" value="P-loop containing nucleoside triphosphate hydrolases"/>
    <property type="match status" value="2"/>
</dbReference>
<dbReference type="PROSITE" id="PS50893">
    <property type="entry name" value="ABC_TRANSPORTER_2"/>
    <property type="match status" value="1"/>
</dbReference>
<dbReference type="OrthoDB" id="10263706at2759"/>
<evidence type="ECO:0000313" key="6">
    <source>
        <dbReference type="Proteomes" id="UP000677054"/>
    </source>
</evidence>
<dbReference type="PANTHER" id="PTHR42855:SF2">
    <property type="entry name" value="DRUG RESISTANCE ABC TRANSPORTER,ATP-BINDING PROTEIN"/>
    <property type="match status" value="1"/>
</dbReference>
<feature type="non-terminal residue" evidence="5">
    <location>
        <position position="1"/>
    </location>
</feature>
<dbReference type="Gene3D" id="3.40.50.300">
    <property type="entry name" value="P-loop containing nucleotide triphosphate hydrolases"/>
    <property type="match status" value="2"/>
</dbReference>
<dbReference type="PROSITE" id="PS00211">
    <property type="entry name" value="ABC_TRANSPORTER_1"/>
    <property type="match status" value="1"/>
</dbReference>
<evidence type="ECO:0000256" key="3">
    <source>
        <dbReference type="ARBA" id="ARBA00022840"/>
    </source>
</evidence>
<dbReference type="InterPro" id="IPR032781">
    <property type="entry name" value="ABC_tran_Xtn"/>
</dbReference>
<name>A0A7R9FU80_9CRUS</name>
<gene>
    <name evidence="5" type="ORF">DSTB1V02_LOCUS14517</name>
</gene>
<dbReference type="InterPro" id="IPR017871">
    <property type="entry name" value="ABC_transporter-like_CS"/>
</dbReference>
<keyword evidence="3" id="KW-0067">ATP-binding</keyword>
<dbReference type="EMBL" id="LR912047">
    <property type="protein sequence ID" value="CAD7254771.1"/>
    <property type="molecule type" value="Genomic_DNA"/>
</dbReference>
<evidence type="ECO:0000259" key="4">
    <source>
        <dbReference type="PROSITE" id="PS50893"/>
    </source>
</evidence>
<comment type="similarity">
    <text evidence="1">Belongs to the ABC transporter superfamily. ABCF family. EF3 subfamily.</text>
</comment>
<dbReference type="SMART" id="SM00382">
    <property type="entry name" value="AAA"/>
    <property type="match status" value="1"/>
</dbReference>
<dbReference type="InterPro" id="IPR003593">
    <property type="entry name" value="AAA+_ATPase"/>
</dbReference>
<dbReference type="InterPro" id="IPR003439">
    <property type="entry name" value="ABC_transporter-like_ATP-bd"/>
</dbReference>
<dbReference type="PANTHER" id="PTHR42855">
    <property type="entry name" value="ABC TRANSPORTER ATP-BINDING SUBUNIT"/>
    <property type="match status" value="1"/>
</dbReference>
<dbReference type="EMBL" id="CAJPEV010012529">
    <property type="protein sequence ID" value="CAG0906514.1"/>
    <property type="molecule type" value="Genomic_DNA"/>
</dbReference>
<proteinExistence type="inferred from homology"/>
<accession>A0A7R9FU80</accession>
<sequence>EPTNHLDIESIIWLENYLVDYFGTVIVISHDIQFLENVCNRIAEVEMGGIIDYKLKYSKFLEEKEKQKTIQIAAYENQQRDIAQKEKTISRFMASATKTKMAQSMQKLLEKVERIEIPVESSKAMTIRFAEVPRSGRDVIRAVDVSKSFDDKTVFSNIDITIERGDRVAFVGQNGQGKTTMAKIIAKILPPTSGKIEEGSNMHLSYYAQNQSELIDLKSTVMQVMEDKAPEEMRSRIRNVLGDDAEKKVSVLSGGERARLAMASLIMKPCNFLILDEPTNHLDIYSKEILKSALKDYQGTLLVISHDREFLAGLTSKVVEFKDGKTREFLGDIEYFLGKKKLDNMRDVEMQKTDGVKSVDVSNPTKKIDSEDAKKIKKQIQNIERSIEKLE</sequence>
<dbReference type="InterPro" id="IPR051309">
    <property type="entry name" value="ABCF_ATPase"/>
</dbReference>
<dbReference type="GO" id="GO:0005524">
    <property type="term" value="F:ATP binding"/>
    <property type="evidence" value="ECO:0007669"/>
    <property type="project" value="UniProtKB-KW"/>
</dbReference>
<evidence type="ECO:0000256" key="2">
    <source>
        <dbReference type="ARBA" id="ARBA00022741"/>
    </source>
</evidence>
<keyword evidence="2" id="KW-0547">Nucleotide-binding</keyword>
<keyword evidence="6" id="KW-1185">Reference proteome</keyword>
<protein>
    <recommendedName>
        <fullName evidence="4">ABC transporter domain-containing protein</fullName>
    </recommendedName>
</protein>
<organism evidence="5">
    <name type="scientific">Darwinula stevensoni</name>
    <dbReference type="NCBI Taxonomy" id="69355"/>
    <lineage>
        <taxon>Eukaryota</taxon>
        <taxon>Metazoa</taxon>
        <taxon>Ecdysozoa</taxon>
        <taxon>Arthropoda</taxon>
        <taxon>Crustacea</taxon>
        <taxon>Oligostraca</taxon>
        <taxon>Ostracoda</taxon>
        <taxon>Podocopa</taxon>
        <taxon>Podocopida</taxon>
        <taxon>Darwinulocopina</taxon>
        <taxon>Darwinuloidea</taxon>
        <taxon>Darwinulidae</taxon>
        <taxon>Darwinula</taxon>
    </lineage>
</organism>
<dbReference type="GO" id="GO:0016887">
    <property type="term" value="F:ATP hydrolysis activity"/>
    <property type="evidence" value="ECO:0007669"/>
    <property type="project" value="InterPro"/>
</dbReference>
<dbReference type="Proteomes" id="UP000677054">
    <property type="component" value="Unassembled WGS sequence"/>
</dbReference>
<dbReference type="InterPro" id="IPR027417">
    <property type="entry name" value="P-loop_NTPase"/>
</dbReference>
<dbReference type="CDD" id="cd03221">
    <property type="entry name" value="ABCF_EF-3"/>
    <property type="match status" value="1"/>
</dbReference>
<evidence type="ECO:0000313" key="5">
    <source>
        <dbReference type="EMBL" id="CAD7254771.1"/>
    </source>
</evidence>
<feature type="domain" description="ABC transporter" evidence="4">
    <location>
        <begin position="140"/>
        <end position="348"/>
    </location>
</feature>
<feature type="non-terminal residue" evidence="5">
    <location>
        <position position="391"/>
    </location>
</feature>
<evidence type="ECO:0000256" key="1">
    <source>
        <dbReference type="ARBA" id="ARBA00011054"/>
    </source>
</evidence>